<dbReference type="InterPro" id="IPR011480">
    <property type="entry name" value="DUF1589"/>
</dbReference>
<accession>A0ABS7C2I0</accession>
<proteinExistence type="predicted"/>
<dbReference type="Proteomes" id="UP001519887">
    <property type="component" value="Unassembled WGS sequence"/>
</dbReference>
<sequence length="37" mass="4183">MNAAALSTNRGQLITWHIADKSEAKKPLSRNKNIYLK</sequence>
<dbReference type="Pfam" id="PF07628">
    <property type="entry name" value="DUF1589"/>
    <property type="match status" value="1"/>
</dbReference>
<evidence type="ECO:0000313" key="1">
    <source>
        <dbReference type="EMBL" id="MBW7455015.1"/>
    </source>
</evidence>
<name>A0ABS7C2I0_9BACL</name>
<gene>
    <name evidence="1" type="ORF">K0U00_13315</name>
</gene>
<reference evidence="1 2" key="1">
    <citation type="submission" date="2021-07" db="EMBL/GenBank/DDBJ databases">
        <title>Paenibacillus radiodurans sp. nov., isolated from the southeastern edge of Tengger Desert.</title>
        <authorList>
            <person name="Zhang G."/>
        </authorList>
    </citation>
    <scope>NUCLEOTIDE SEQUENCE [LARGE SCALE GENOMIC DNA]</scope>
    <source>
        <strain evidence="1 2">CCM 7311</strain>
    </source>
</reference>
<protein>
    <submittedName>
        <fullName evidence="1">DUF1589 domain-containing protein</fullName>
    </submittedName>
</protein>
<comment type="caution">
    <text evidence="1">The sequence shown here is derived from an EMBL/GenBank/DDBJ whole genome shotgun (WGS) entry which is preliminary data.</text>
</comment>
<evidence type="ECO:0000313" key="2">
    <source>
        <dbReference type="Proteomes" id="UP001519887"/>
    </source>
</evidence>
<keyword evidence="2" id="KW-1185">Reference proteome</keyword>
<organism evidence="1 2">
    <name type="scientific">Paenibacillus sepulcri</name>
    <dbReference type="NCBI Taxonomy" id="359917"/>
    <lineage>
        <taxon>Bacteria</taxon>
        <taxon>Bacillati</taxon>
        <taxon>Bacillota</taxon>
        <taxon>Bacilli</taxon>
        <taxon>Bacillales</taxon>
        <taxon>Paenibacillaceae</taxon>
        <taxon>Paenibacillus</taxon>
    </lineage>
</organism>
<dbReference type="EMBL" id="JAHZIK010000289">
    <property type="protein sequence ID" value="MBW7455015.1"/>
    <property type="molecule type" value="Genomic_DNA"/>
</dbReference>